<feature type="region of interest" description="Disordered" evidence="1">
    <location>
        <begin position="137"/>
        <end position="202"/>
    </location>
</feature>
<feature type="compositionally biased region" description="Low complexity" evidence="1">
    <location>
        <begin position="146"/>
        <end position="165"/>
    </location>
</feature>
<accession>A0AAN6Z3V2</accession>
<evidence type="ECO:0000313" key="2">
    <source>
        <dbReference type="EMBL" id="KAK4123878.1"/>
    </source>
</evidence>
<dbReference type="Proteomes" id="UP001302602">
    <property type="component" value="Unassembled WGS sequence"/>
</dbReference>
<proteinExistence type="predicted"/>
<reference evidence="2" key="1">
    <citation type="journal article" date="2023" name="Mol. Phylogenet. Evol.">
        <title>Genome-scale phylogeny and comparative genomics of the fungal order Sordariales.</title>
        <authorList>
            <person name="Hensen N."/>
            <person name="Bonometti L."/>
            <person name="Westerberg I."/>
            <person name="Brannstrom I.O."/>
            <person name="Guillou S."/>
            <person name="Cros-Aarteil S."/>
            <person name="Calhoun S."/>
            <person name="Haridas S."/>
            <person name="Kuo A."/>
            <person name="Mondo S."/>
            <person name="Pangilinan J."/>
            <person name="Riley R."/>
            <person name="LaButti K."/>
            <person name="Andreopoulos B."/>
            <person name="Lipzen A."/>
            <person name="Chen C."/>
            <person name="Yan M."/>
            <person name="Daum C."/>
            <person name="Ng V."/>
            <person name="Clum A."/>
            <person name="Steindorff A."/>
            <person name="Ohm R.A."/>
            <person name="Martin F."/>
            <person name="Silar P."/>
            <person name="Natvig D.O."/>
            <person name="Lalanne C."/>
            <person name="Gautier V."/>
            <person name="Ament-Velasquez S.L."/>
            <person name="Kruys A."/>
            <person name="Hutchinson M.I."/>
            <person name="Powell A.J."/>
            <person name="Barry K."/>
            <person name="Miller A.N."/>
            <person name="Grigoriev I.V."/>
            <person name="Debuchy R."/>
            <person name="Gladieux P."/>
            <person name="Hiltunen Thoren M."/>
            <person name="Johannesson H."/>
        </authorList>
    </citation>
    <scope>NUCLEOTIDE SEQUENCE</scope>
    <source>
        <strain evidence="2">CBS 731.68</strain>
    </source>
</reference>
<sequence>MSFDRPLRGSCQCGRNIYIIQFPQNYTHNPTATTDRTARVLFHSHPSHFLALATPLPSYLRVPLSWCHTLTVPFHADETRAQIRRVYDDELRRAKRHFCGFCGTPLSYWSEEPSGEAEFIQLTLGSLHPEDLGDLEELGLLGEGGSSSASSRSGTATPASSSPLAHGGEGEGGKERGGGQIGMSRDAAMVGTGGEESEARTGDVIMGRVGALPWFDTLIEGSRLGRLRRARGRGMNRLGTVRVEWEVVEWSEDEAAAESPRKRKLDDLEGEVEEGRMEGVQQ</sequence>
<organism evidence="2 3">
    <name type="scientific">Parathielavia appendiculata</name>
    <dbReference type="NCBI Taxonomy" id="2587402"/>
    <lineage>
        <taxon>Eukaryota</taxon>
        <taxon>Fungi</taxon>
        <taxon>Dikarya</taxon>
        <taxon>Ascomycota</taxon>
        <taxon>Pezizomycotina</taxon>
        <taxon>Sordariomycetes</taxon>
        <taxon>Sordariomycetidae</taxon>
        <taxon>Sordariales</taxon>
        <taxon>Chaetomiaceae</taxon>
        <taxon>Parathielavia</taxon>
    </lineage>
</organism>
<evidence type="ECO:0000313" key="3">
    <source>
        <dbReference type="Proteomes" id="UP001302602"/>
    </source>
</evidence>
<dbReference type="RefSeq" id="XP_062647649.1">
    <property type="nucleotide sequence ID" value="XM_062797054.1"/>
</dbReference>
<keyword evidence="3" id="KW-1185">Reference proteome</keyword>
<evidence type="ECO:0000256" key="1">
    <source>
        <dbReference type="SAM" id="MobiDB-lite"/>
    </source>
</evidence>
<dbReference type="GeneID" id="87833822"/>
<gene>
    <name evidence="2" type="ORF">N657DRAFT_690531</name>
</gene>
<dbReference type="EMBL" id="MU853228">
    <property type="protein sequence ID" value="KAK4123878.1"/>
    <property type="molecule type" value="Genomic_DNA"/>
</dbReference>
<comment type="caution">
    <text evidence="2">The sequence shown here is derived from an EMBL/GenBank/DDBJ whole genome shotgun (WGS) entry which is preliminary data.</text>
</comment>
<protein>
    <recommendedName>
        <fullName evidence="4">CENP-V/GFA domain-containing protein</fullName>
    </recommendedName>
</protein>
<feature type="region of interest" description="Disordered" evidence="1">
    <location>
        <begin position="252"/>
        <end position="282"/>
    </location>
</feature>
<reference evidence="2" key="2">
    <citation type="submission" date="2023-05" db="EMBL/GenBank/DDBJ databases">
        <authorList>
            <consortium name="Lawrence Berkeley National Laboratory"/>
            <person name="Steindorff A."/>
            <person name="Hensen N."/>
            <person name="Bonometti L."/>
            <person name="Westerberg I."/>
            <person name="Brannstrom I.O."/>
            <person name="Guillou S."/>
            <person name="Cros-Aarteil S."/>
            <person name="Calhoun S."/>
            <person name="Haridas S."/>
            <person name="Kuo A."/>
            <person name="Mondo S."/>
            <person name="Pangilinan J."/>
            <person name="Riley R."/>
            <person name="Labutti K."/>
            <person name="Andreopoulos B."/>
            <person name="Lipzen A."/>
            <person name="Chen C."/>
            <person name="Yanf M."/>
            <person name="Daum C."/>
            <person name="Ng V."/>
            <person name="Clum A."/>
            <person name="Ohm R."/>
            <person name="Martin F."/>
            <person name="Silar P."/>
            <person name="Natvig D."/>
            <person name="Lalanne C."/>
            <person name="Gautier V."/>
            <person name="Ament-Velasquez S.L."/>
            <person name="Kruys A."/>
            <person name="Hutchinson M.I."/>
            <person name="Powell A.J."/>
            <person name="Barry K."/>
            <person name="Miller A.N."/>
            <person name="Grigoriev I.V."/>
            <person name="Debuchy R."/>
            <person name="Gladieux P."/>
            <person name="Thoren M.H."/>
            <person name="Johannesson H."/>
        </authorList>
    </citation>
    <scope>NUCLEOTIDE SEQUENCE</scope>
    <source>
        <strain evidence="2">CBS 731.68</strain>
    </source>
</reference>
<evidence type="ECO:0008006" key="4">
    <source>
        <dbReference type="Google" id="ProtNLM"/>
    </source>
</evidence>
<dbReference type="AlphaFoldDB" id="A0AAN6Z3V2"/>
<name>A0AAN6Z3V2_9PEZI</name>
<feature type="compositionally biased region" description="Basic and acidic residues" evidence="1">
    <location>
        <begin position="273"/>
        <end position="282"/>
    </location>
</feature>
<dbReference type="Gene3D" id="2.170.150.70">
    <property type="match status" value="1"/>
</dbReference>
<feature type="compositionally biased region" description="Basic and acidic residues" evidence="1">
    <location>
        <begin position="168"/>
        <end position="177"/>
    </location>
</feature>